<organism evidence="2 3">
    <name type="scientific">Nitratireductor aquimarinus</name>
    <dbReference type="NCBI Taxonomy" id="889300"/>
    <lineage>
        <taxon>Bacteria</taxon>
        <taxon>Pseudomonadati</taxon>
        <taxon>Pseudomonadota</taxon>
        <taxon>Alphaproteobacteria</taxon>
        <taxon>Hyphomicrobiales</taxon>
        <taxon>Phyllobacteriaceae</taxon>
        <taxon>Nitratireductor</taxon>
    </lineage>
</organism>
<dbReference type="RefSeq" id="WP_206545561.1">
    <property type="nucleotide sequence ID" value="NZ_CP177239.1"/>
</dbReference>
<feature type="transmembrane region" description="Helical" evidence="1">
    <location>
        <begin position="15"/>
        <end position="40"/>
    </location>
</feature>
<keyword evidence="1" id="KW-1133">Transmembrane helix</keyword>
<protein>
    <recommendedName>
        <fullName evidence="4">Transmembrane protein</fullName>
    </recommendedName>
</protein>
<dbReference type="Proteomes" id="UP001185659">
    <property type="component" value="Unassembled WGS sequence"/>
</dbReference>
<sequence length="108" mass="11519">MSADGRLSRGTKRTFIVLLVVILVLAALPVLSVVASSILASTYGCTVHEGYSNPCMIAGEDRGDMLYSMFVMGWLGLISLPFGMAALIAWTVALMIAVIRARKKANLA</sequence>
<evidence type="ECO:0000256" key="1">
    <source>
        <dbReference type="SAM" id="Phobius"/>
    </source>
</evidence>
<gene>
    <name evidence="2" type="ORF">R2G56_07210</name>
</gene>
<proteinExistence type="predicted"/>
<accession>A0ABU4AIK8</accession>
<comment type="caution">
    <text evidence="2">The sequence shown here is derived from an EMBL/GenBank/DDBJ whole genome shotgun (WGS) entry which is preliminary data.</text>
</comment>
<keyword evidence="3" id="KW-1185">Reference proteome</keyword>
<reference evidence="2 3" key="1">
    <citation type="submission" date="2023-10" db="EMBL/GenBank/DDBJ databases">
        <authorList>
            <person name="Venkata Ramana C."/>
            <person name="Sasikala C."/>
            <person name="Dhurka M."/>
        </authorList>
    </citation>
    <scope>NUCLEOTIDE SEQUENCE [LARGE SCALE GENOMIC DNA]</scope>
    <source>
        <strain evidence="2 3">KCTC 32151</strain>
    </source>
</reference>
<evidence type="ECO:0000313" key="2">
    <source>
        <dbReference type="EMBL" id="MDV6226073.1"/>
    </source>
</evidence>
<name>A0ABU4AIK8_9HYPH</name>
<evidence type="ECO:0008006" key="4">
    <source>
        <dbReference type="Google" id="ProtNLM"/>
    </source>
</evidence>
<keyword evidence="1" id="KW-0472">Membrane</keyword>
<feature type="transmembrane region" description="Helical" evidence="1">
    <location>
        <begin position="74"/>
        <end position="99"/>
    </location>
</feature>
<evidence type="ECO:0000313" key="3">
    <source>
        <dbReference type="Proteomes" id="UP001185659"/>
    </source>
</evidence>
<keyword evidence="1" id="KW-0812">Transmembrane</keyword>
<dbReference type="EMBL" id="JAWLIP010000002">
    <property type="protein sequence ID" value="MDV6226073.1"/>
    <property type="molecule type" value="Genomic_DNA"/>
</dbReference>